<dbReference type="AlphaFoldDB" id="A0A1G9SDH0"/>
<organism evidence="3 4">
    <name type="scientific">Lentzea albidocapillata subsp. violacea</name>
    <dbReference type="NCBI Taxonomy" id="128104"/>
    <lineage>
        <taxon>Bacteria</taxon>
        <taxon>Bacillati</taxon>
        <taxon>Actinomycetota</taxon>
        <taxon>Actinomycetes</taxon>
        <taxon>Pseudonocardiales</taxon>
        <taxon>Pseudonocardiaceae</taxon>
        <taxon>Lentzea</taxon>
    </lineage>
</organism>
<feature type="chain" id="PRO_5011661380" evidence="2">
    <location>
        <begin position="22"/>
        <end position="486"/>
    </location>
</feature>
<dbReference type="Pfam" id="PF01663">
    <property type="entry name" value="Phosphodiest"/>
    <property type="match status" value="1"/>
</dbReference>
<keyword evidence="2" id="KW-0732">Signal</keyword>
<evidence type="ECO:0000313" key="3">
    <source>
        <dbReference type="EMBL" id="SDM33524.1"/>
    </source>
</evidence>
<sequence>MTRAALAVLLPLLLVTPAAVAAPAKTPKVLVIGLDGARYDKLVSGDNPNIKALLNRGYGARSALYGSGMAQTSSGPGWSTILTGVWPDKHKVKDNSFAGNALTSYPSWLERANTANPALSTYAAVDWKPISDHVLRTGQDRKYVLDGDAAGYTGSDEKITVDAERHLRTDAADASFVYLGQIDIAGHNSGADSSQYAAAMRTNDAQIGRLVKAVEARPSYASEDWLIMITTDHGHTAAGGHGGDSPEERMTFVISTGPARPAVAPKLVDVAASALQHLNVPASLDGYALGTAPVDPFDSVTLKPRQDETGVPASVLGWTHQGPAGWTVTTASSMPQGVAEWQGWSFTTDDFWTRTAPSQSREANVRARGVFAVADPDEWDDKGSPSARGKFDSTLTSPAHDVTGRPSLKVGYFSHYLQEGTQRGTVSVSFDGGPEQVVRTHNTDGLAQQVSLTVTVPAGARTARVSWRLFDAGNNWYWAVDAPRLS</sequence>
<dbReference type="SUPFAM" id="SSF53649">
    <property type="entry name" value="Alkaline phosphatase-like"/>
    <property type="match status" value="1"/>
</dbReference>
<accession>A0A1G9SDH0</accession>
<dbReference type="EMBL" id="FNET01000020">
    <property type="protein sequence ID" value="SDM33524.1"/>
    <property type="molecule type" value="Genomic_DNA"/>
</dbReference>
<dbReference type="PANTHER" id="PTHR10151:SF120">
    <property type="entry name" value="BIS(5'-ADENOSYL)-TRIPHOSPHATASE"/>
    <property type="match status" value="1"/>
</dbReference>
<gene>
    <name evidence="3" type="ORF">SAMN04488074_12021</name>
</gene>
<evidence type="ECO:0000256" key="2">
    <source>
        <dbReference type="SAM" id="SignalP"/>
    </source>
</evidence>
<dbReference type="GO" id="GO:0016787">
    <property type="term" value="F:hydrolase activity"/>
    <property type="evidence" value="ECO:0007669"/>
    <property type="project" value="UniProtKB-ARBA"/>
</dbReference>
<dbReference type="RefSeq" id="WP_090012075.1">
    <property type="nucleotide sequence ID" value="NZ_FNET01000020.1"/>
</dbReference>
<dbReference type="Gene3D" id="3.40.720.10">
    <property type="entry name" value="Alkaline Phosphatase, subunit A"/>
    <property type="match status" value="1"/>
</dbReference>
<reference evidence="4" key="1">
    <citation type="submission" date="2016-10" db="EMBL/GenBank/DDBJ databases">
        <authorList>
            <person name="Varghese N."/>
            <person name="Submissions S."/>
        </authorList>
    </citation>
    <scope>NUCLEOTIDE SEQUENCE [LARGE SCALE GENOMIC DNA]</scope>
    <source>
        <strain evidence="4">DSM 44796</strain>
    </source>
</reference>
<dbReference type="Proteomes" id="UP000199682">
    <property type="component" value="Unassembled WGS sequence"/>
</dbReference>
<feature type="region of interest" description="Disordered" evidence="1">
    <location>
        <begin position="376"/>
        <end position="400"/>
    </location>
</feature>
<dbReference type="PANTHER" id="PTHR10151">
    <property type="entry name" value="ECTONUCLEOTIDE PYROPHOSPHATASE/PHOSPHODIESTERASE"/>
    <property type="match status" value="1"/>
</dbReference>
<protein>
    <submittedName>
        <fullName evidence="3">Type I phosphodiesterase / nucleotide pyrophosphatase</fullName>
    </submittedName>
</protein>
<dbReference type="InterPro" id="IPR002591">
    <property type="entry name" value="Phosphodiest/P_Trfase"/>
</dbReference>
<dbReference type="InterPro" id="IPR017850">
    <property type="entry name" value="Alkaline_phosphatase_core_sf"/>
</dbReference>
<evidence type="ECO:0000256" key="1">
    <source>
        <dbReference type="SAM" id="MobiDB-lite"/>
    </source>
</evidence>
<feature type="signal peptide" evidence="2">
    <location>
        <begin position="1"/>
        <end position="21"/>
    </location>
</feature>
<evidence type="ECO:0000313" key="4">
    <source>
        <dbReference type="Proteomes" id="UP000199682"/>
    </source>
</evidence>
<proteinExistence type="predicted"/>
<name>A0A1G9SDH0_9PSEU</name>